<dbReference type="EMBL" id="BDGG01000001">
    <property type="protein sequence ID" value="GAU87333.1"/>
    <property type="molecule type" value="Genomic_DNA"/>
</dbReference>
<organism evidence="1 2">
    <name type="scientific">Ramazzottius varieornatus</name>
    <name type="common">Water bear</name>
    <name type="synonym">Tardigrade</name>
    <dbReference type="NCBI Taxonomy" id="947166"/>
    <lineage>
        <taxon>Eukaryota</taxon>
        <taxon>Metazoa</taxon>
        <taxon>Ecdysozoa</taxon>
        <taxon>Tardigrada</taxon>
        <taxon>Eutardigrada</taxon>
        <taxon>Parachela</taxon>
        <taxon>Hypsibioidea</taxon>
        <taxon>Ramazzottiidae</taxon>
        <taxon>Ramazzottius</taxon>
    </lineage>
</organism>
<dbReference type="Proteomes" id="UP000186922">
    <property type="component" value="Unassembled WGS sequence"/>
</dbReference>
<protein>
    <submittedName>
        <fullName evidence="1">Uncharacterized protein</fullName>
    </submittedName>
</protein>
<sequence>MKTIPRDAHPGQIPLPLNRLNNDPISSLQIHHMTDSTFGTKREYRRGHAGYVLLVNQAYIASHYIIPIDVMHITNINLPNCVSGCLVQVCL</sequence>
<evidence type="ECO:0000313" key="2">
    <source>
        <dbReference type="Proteomes" id="UP000186922"/>
    </source>
</evidence>
<accession>A0A1D1ULW0</accession>
<dbReference type="AlphaFoldDB" id="A0A1D1ULW0"/>
<reference evidence="1 2" key="1">
    <citation type="journal article" date="2016" name="Nat. Commun.">
        <title>Extremotolerant tardigrade genome and improved radiotolerance of human cultured cells by tardigrade-unique protein.</title>
        <authorList>
            <person name="Hashimoto T."/>
            <person name="Horikawa D.D."/>
            <person name="Saito Y."/>
            <person name="Kuwahara H."/>
            <person name="Kozuka-Hata H."/>
            <person name="Shin-I T."/>
            <person name="Minakuchi Y."/>
            <person name="Ohishi K."/>
            <person name="Motoyama A."/>
            <person name="Aizu T."/>
            <person name="Enomoto A."/>
            <person name="Kondo K."/>
            <person name="Tanaka S."/>
            <person name="Hara Y."/>
            <person name="Koshikawa S."/>
            <person name="Sagara H."/>
            <person name="Miura T."/>
            <person name="Yokobori S."/>
            <person name="Miyagawa K."/>
            <person name="Suzuki Y."/>
            <person name="Kubo T."/>
            <person name="Oyama M."/>
            <person name="Kohara Y."/>
            <person name="Fujiyama A."/>
            <person name="Arakawa K."/>
            <person name="Katayama T."/>
            <person name="Toyoda A."/>
            <person name="Kunieda T."/>
        </authorList>
    </citation>
    <scope>NUCLEOTIDE SEQUENCE [LARGE SCALE GENOMIC DNA]</scope>
    <source>
        <strain evidence="1 2">YOKOZUNA-1</strain>
    </source>
</reference>
<evidence type="ECO:0000313" key="1">
    <source>
        <dbReference type="EMBL" id="GAU87333.1"/>
    </source>
</evidence>
<keyword evidence="2" id="KW-1185">Reference proteome</keyword>
<gene>
    <name evidence="1" type="primary">RvY_00204-1</name>
    <name evidence="1" type="synonym">RvY_00204.1</name>
    <name evidence="1" type="ORF">RvY_00204</name>
</gene>
<name>A0A1D1ULW0_RAMVA</name>
<proteinExistence type="predicted"/>
<comment type="caution">
    <text evidence="1">The sequence shown here is derived from an EMBL/GenBank/DDBJ whole genome shotgun (WGS) entry which is preliminary data.</text>
</comment>